<evidence type="ECO:0000313" key="1">
    <source>
        <dbReference type="EMBL" id="MBO2007618.1"/>
    </source>
</evidence>
<proteinExistence type="predicted"/>
<accession>A0ABS3Q8P5</accession>
<organism evidence="1 2">
    <name type="scientific">Hymenobacter negativus</name>
    <dbReference type="NCBI Taxonomy" id="2795026"/>
    <lineage>
        <taxon>Bacteria</taxon>
        <taxon>Pseudomonadati</taxon>
        <taxon>Bacteroidota</taxon>
        <taxon>Cytophagia</taxon>
        <taxon>Cytophagales</taxon>
        <taxon>Hymenobacteraceae</taxon>
        <taxon>Hymenobacter</taxon>
    </lineage>
</organism>
<dbReference type="EMBL" id="JAGETZ010000001">
    <property type="protein sequence ID" value="MBO2007618.1"/>
    <property type="molecule type" value="Genomic_DNA"/>
</dbReference>
<dbReference type="Proteomes" id="UP000664369">
    <property type="component" value="Unassembled WGS sequence"/>
</dbReference>
<dbReference type="RefSeq" id="WP_208173156.1">
    <property type="nucleotide sequence ID" value="NZ_JAGETZ010000001.1"/>
</dbReference>
<evidence type="ECO:0008006" key="3">
    <source>
        <dbReference type="Google" id="ProtNLM"/>
    </source>
</evidence>
<keyword evidence="2" id="KW-1185">Reference proteome</keyword>
<comment type="caution">
    <text evidence="1">The sequence shown here is derived from an EMBL/GenBank/DDBJ whole genome shotgun (WGS) entry which is preliminary data.</text>
</comment>
<evidence type="ECO:0000313" key="2">
    <source>
        <dbReference type="Proteomes" id="UP000664369"/>
    </source>
</evidence>
<gene>
    <name evidence="1" type="ORF">J4E00_01050</name>
</gene>
<reference evidence="1 2" key="1">
    <citation type="submission" date="2021-03" db="EMBL/GenBank/DDBJ databases">
        <authorList>
            <person name="Kim M.K."/>
        </authorList>
    </citation>
    <scope>NUCLEOTIDE SEQUENCE [LARGE SCALE GENOMIC DNA]</scope>
    <source>
        <strain evidence="1 2">BT442</strain>
    </source>
</reference>
<protein>
    <recommendedName>
        <fullName evidence="3">Lipoprotein</fullName>
    </recommendedName>
</protein>
<name>A0ABS3Q8P5_9BACT</name>
<sequence length="164" mass="18819">MKHFVLLFLLLATGCQSSEPPAAMKEAIAAHIRQHIARPASYQPLRWGPVRKWRKVDDDSMTILRARDREDSLKAWWQRTYAERGSTLSEEYIDSVNHLQNSLLVHGIELNKEASKYDTTRRGTQVAHTYQLRTATGQLVRDSAQFVVPLRGPVVRLPNLKPLY</sequence>
<dbReference type="PROSITE" id="PS51257">
    <property type="entry name" value="PROKAR_LIPOPROTEIN"/>
    <property type="match status" value="1"/>
</dbReference>